<comment type="cofactor">
    <cofactor evidence="2">
        <name>Mg(2+)</name>
        <dbReference type="ChEBI" id="CHEBI:18420"/>
    </cofactor>
</comment>
<dbReference type="Proteomes" id="UP000005952">
    <property type="component" value="Chromosome"/>
</dbReference>
<proteinExistence type="predicted"/>
<dbReference type="Pfam" id="PF00293">
    <property type="entry name" value="NUDIX"/>
    <property type="match status" value="1"/>
</dbReference>
<evidence type="ECO:0000259" key="8">
    <source>
        <dbReference type="PROSITE" id="PS51462"/>
    </source>
</evidence>
<dbReference type="NCBIfam" id="NF007980">
    <property type="entry name" value="PRK10707.1"/>
    <property type="match status" value="1"/>
</dbReference>
<feature type="region of interest" description="Disordered" evidence="7">
    <location>
        <begin position="26"/>
        <end position="51"/>
    </location>
</feature>
<dbReference type="InterPro" id="IPR015797">
    <property type="entry name" value="NUDIX_hydrolase-like_dom_sf"/>
</dbReference>
<keyword evidence="3" id="KW-0479">Metal-binding</keyword>
<evidence type="ECO:0000256" key="3">
    <source>
        <dbReference type="ARBA" id="ARBA00022723"/>
    </source>
</evidence>
<dbReference type="HOGENOM" id="CLU_040940_5_1_5"/>
<dbReference type="AlphaFoldDB" id="N0BFP4"/>
<name>N0BFP4_9HYPH</name>
<dbReference type="GO" id="GO:0010945">
    <property type="term" value="F:coenzyme A diphosphatase activity"/>
    <property type="evidence" value="ECO:0007669"/>
    <property type="project" value="InterPro"/>
</dbReference>
<dbReference type="RefSeq" id="WP_015598942.1">
    <property type="nucleotide sequence ID" value="NC_021172.1"/>
</dbReference>
<dbReference type="eggNOG" id="COG0494">
    <property type="taxonomic scope" value="Bacteria"/>
</dbReference>
<sequence length="218" mass="23921">MPSLSASNVTTTGLDAELFEKLARSRLLQDPPIPDGTQSSGDDELNPDAGRHATNLCPAAVLIPIVSRAPLSIVLTERTKHLPAHAGQIAFPGGKVEAHDMTPLATALREAREEIALDDTFIEPLGYLPTYRTGTGFIITPAVALVRPGFKLVADPAEVADIFEVPLQFLMDEANHRIDSRNWRGNERRFYAMPYGERYIWGATAGIIRALYRRLFSA</sequence>
<evidence type="ECO:0000256" key="6">
    <source>
        <dbReference type="ARBA" id="ARBA00023211"/>
    </source>
</evidence>
<dbReference type="SUPFAM" id="SSF55811">
    <property type="entry name" value="Nudix"/>
    <property type="match status" value="1"/>
</dbReference>
<comment type="cofactor">
    <cofactor evidence="1">
        <name>Mn(2+)</name>
        <dbReference type="ChEBI" id="CHEBI:29035"/>
    </cofactor>
</comment>
<dbReference type="InterPro" id="IPR000086">
    <property type="entry name" value="NUDIX_hydrolase_dom"/>
</dbReference>
<keyword evidence="6" id="KW-0464">Manganese</keyword>
<dbReference type="OrthoDB" id="9802805at2"/>
<protein>
    <submittedName>
        <fullName evidence="9">NUDIX hydrolase</fullName>
    </submittedName>
</protein>
<evidence type="ECO:0000313" key="9">
    <source>
        <dbReference type="EMBL" id="AGK58925.1"/>
    </source>
</evidence>
<evidence type="ECO:0000256" key="4">
    <source>
        <dbReference type="ARBA" id="ARBA00022801"/>
    </source>
</evidence>
<evidence type="ECO:0000313" key="10">
    <source>
        <dbReference type="Proteomes" id="UP000005952"/>
    </source>
</evidence>
<dbReference type="PANTHER" id="PTHR12992:SF11">
    <property type="entry name" value="MITOCHONDRIAL COENZYME A DIPHOSPHATASE NUDT8"/>
    <property type="match status" value="1"/>
</dbReference>
<gene>
    <name evidence="9" type="ORF">HYPDE_36268</name>
</gene>
<keyword evidence="4 9" id="KW-0378">Hydrolase</keyword>
<evidence type="ECO:0000256" key="1">
    <source>
        <dbReference type="ARBA" id="ARBA00001936"/>
    </source>
</evidence>
<feature type="domain" description="Nudix hydrolase" evidence="8">
    <location>
        <begin position="56"/>
        <end position="191"/>
    </location>
</feature>
<accession>N0BFP4</accession>
<evidence type="ECO:0000256" key="7">
    <source>
        <dbReference type="SAM" id="MobiDB-lite"/>
    </source>
</evidence>
<dbReference type="STRING" id="670307.HYPDE_36268"/>
<evidence type="ECO:0000256" key="2">
    <source>
        <dbReference type="ARBA" id="ARBA00001946"/>
    </source>
</evidence>
<dbReference type="PANTHER" id="PTHR12992">
    <property type="entry name" value="NUDIX HYDROLASE"/>
    <property type="match status" value="1"/>
</dbReference>
<dbReference type="InterPro" id="IPR045121">
    <property type="entry name" value="CoAse"/>
</dbReference>
<keyword evidence="5" id="KW-0460">Magnesium</keyword>
<evidence type="ECO:0000256" key="5">
    <source>
        <dbReference type="ARBA" id="ARBA00022842"/>
    </source>
</evidence>
<keyword evidence="10" id="KW-1185">Reference proteome</keyword>
<dbReference type="KEGG" id="hdt:HYPDE_36268"/>
<dbReference type="GO" id="GO:0046872">
    <property type="term" value="F:metal ion binding"/>
    <property type="evidence" value="ECO:0007669"/>
    <property type="project" value="UniProtKB-KW"/>
</dbReference>
<organism evidence="9 10">
    <name type="scientific">Hyphomicrobium denitrificans 1NES1</name>
    <dbReference type="NCBI Taxonomy" id="670307"/>
    <lineage>
        <taxon>Bacteria</taxon>
        <taxon>Pseudomonadati</taxon>
        <taxon>Pseudomonadota</taxon>
        <taxon>Alphaproteobacteria</taxon>
        <taxon>Hyphomicrobiales</taxon>
        <taxon>Hyphomicrobiaceae</taxon>
        <taxon>Hyphomicrobium</taxon>
    </lineage>
</organism>
<dbReference type="EMBL" id="CP005587">
    <property type="protein sequence ID" value="AGK58925.1"/>
    <property type="molecule type" value="Genomic_DNA"/>
</dbReference>
<reference evidence="9 10" key="1">
    <citation type="journal article" date="2013" name="Genome Announc.">
        <title>Genome sequences for three denitrifying bacterial strains isolated from a uranium- and nitrate-contaminated subsurface environment.</title>
        <authorList>
            <person name="Venkatramanan R."/>
            <person name="Prakash O."/>
            <person name="Woyke T."/>
            <person name="Chain P."/>
            <person name="Goodwin L.A."/>
            <person name="Watson D."/>
            <person name="Brooks S."/>
            <person name="Kostka J.E."/>
            <person name="Green S.J."/>
        </authorList>
    </citation>
    <scope>NUCLEOTIDE SEQUENCE [LARGE SCALE GENOMIC DNA]</scope>
    <source>
        <strain evidence="9 10">1NES1</strain>
    </source>
</reference>
<dbReference type="CDD" id="cd03426">
    <property type="entry name" value="NUDIX_CoAse_Nudt7"/>
    <property type="match status" value="1"/>
</dbReference>
<dbReference type="Gene3D" id="3.90.79.10">
    <property type="entry name" value="Nucleoside Triphosphate Pyrophosphohydrolase"/>
    <property type="match status" value="1"/>
</dbReference>
<dbReference type="PROSITE" id="PS51462">
    <property type="entry name" value="NUDIX"/>
    <property type="match status" value="1"/>
</dbReference>